<organism evidence="1">
    <name type="scientific">Chlamydomonas euryale</name>
    <dbReference type="NCBI Taxonomy" id="1486919"/>
    <lineage>
        <taxon>Eukaryota</taxon>
        <taxon>Viridiplantae</taxon>
        <taxon>Chlorophyta</taxon>
        <taxon>core chlorophytes</taxon>
        <taxon>Chlorophyceae</taxon>
        <taxon>CS clade</taxon>
        <taxon>Chlamydomonadales</taxon>
        <taxon>Chlamydomonadaceae</taxon>
        <taxon>Chlamydomonas</taxon>
    </lineage>
</organism>
<proteinExistence type="predicted"/>
<evidence type="ECO:0000313" key="1">
    <source>
        <dbReference type="EMBL" id="CAD8284367.1"/>
    </source>
</evidence>
<name>A0A7R9V456_9CHLO</name>
<dbReference type="EMBL" id="HBEC01009564">
    <property type="protein sequence ID" value="CAD8284367.1"/>
    <property type="molecule type" value="Transcribed_RNA"/>
</dbReference>
<gene>
    <name evidence="1" type="ORF">CEUR00632_LOCUS4402</name>
</gene>
<accession>A0A7R9V456</accession>
<sequence>MPAATLFTEATGYALPPTSGCSVAMPATTLFTRRSPNAIDQSEPPFSSYAESMVGWQRSPGLLDHLPGRETHFEALTLGHRTGNVSPHTSTGYRPAATAVQMASLPHSTRPMHSALARVPCGVDGVGEARRLGAVPPNGMLVLNLV</sequence>
<protein>
    <submittedName>
        <fullName evidence="1">Uncharacterized protein</fullName>
    </submittedName>
</protein>
<reference evidence="1" key="1">
    <citation type="submission" date="2021-01" db="EMBL/GenBank/DDBJ databases">
        <authorList>
            <person name="Corre E."/>
            <person name="Pelletier E."/>
            <person name="Niang G."/>
            <person name="Scheremetjew M."/>
            <person name="Finn R."/>
            <person name="Kale V."/>
            <person name="Holt S."/>
            <person name="Cochrane G."/>
            <person name="Meng A."/>
            <person name="Brown T."/>
            <person name="Cohen L."/>
        </authorList>
    </citation>
    <scope>NUCLEOTIDE SEQUENCE</scope>
    <source>
        <strain evidence="1">CCMP219</strain>
    </source>
</reference>
<dbReference type="AlphaFoldDB" id="A0A7R9V456"/>